<accession>G0MV13</accession>
<gene>
    <name evidence="2" type="ORF">CAEBREN_25756</name>
</gene>
<name>G0MV13_CAEBE</name>
<dbReference type="Proteomes" id="UP000008068">
    <property type="component" value="Unassembled WGS sequence"/>
</dbReference>
<dbReference type="AlphaFoldDB" id="G0MV13"/>
<feature type="compositionally biased region" description="Basic and acidic residues" evidence="1">
    <location>
        <begin position="537"/>
        <end position="547"/>
    </location>
</feature>
<dbReference type="InParanoid" id="G0MV13"/>
<feature type="compositionally biased region" description="Basic and acidic residues" evidence="1">
    <location>
        <begin position="554"/>
        <end position="569"/>
    </location>
</feature>
<feature type="region of interest" description="Disordered" evidence="1">
    <location>
        <begin position="294"/>
        <end position="322"/>
    </location>
</feature>
<proteinExistence type="predicted"/>
<dbReference type="EMBL" id="GL379813">
    <property type="protein sequence ID" value="EGT44509.1"/>
    <property type="molecule type" value="Genomic_DNA"/>
</dbReference>
<keyword evidence="3" id="KW-1185">Reference proteome</keyword>
<evidence type="ECO:0000256" key="1">
    <source>
        <dbReference type="SAM" id="MobiDB-lite"/>
    </source>
</evidence>
<evidence type="ECO:0000313" key="2">
    <source>
        <dbReference type="EMBL" id="EGT44509.1"/>
    </source>
</evidence>
<reference evidence="3" key="1">
    <citation type="submission" date="2011-07" db="EMBL/GenBank/DDBJ databases">
        <authorList>
            <consortium name="Caenorhabditis brenneri Sequencing and Analysis Consortium"/>
            <person name="Wilson R.K."/>
        </authorList>
    </citation>
    <scope>NUCLEOTIDE SEQUENCE [LARGE SCALE GENOMIC DNA]</scope>
    <source>
        <strain evidence="3">PB2801</strain>
    </source>
</reference>
<feature type="region of interest" description="Disordered" evidence="1">
    <location>
        <begin position="470"/>
        <end position="577"/>
    </location>
</feature>
<feature type="compositionally biased region" description="Polar residues" evidence="1">
    <location>
        <begin position="301"/>
        <end position="312"/>
    </location>
</feature>
<feature type="region of interest" description="Disordered" evidence="1">
    <location>
        <begin position="90"/>
        <end position="125"/>
    </location>
</feature>
<sequence length="699" mass="79632">MMNQIIDQVEVQNHHGQILVDQFELLLEHMCLEEHMLGLSDTAAQTVRNNPLSKELADEMREVHDPEEVNLIQAQLMRCGAATAKVIGNPSATGKKIKDAPPNTSDQRSCRKTTKQPIGSQLRRKSDCWEKRSLSHQRKVSEVMSSTISVIFLVKRIRTHQRGCDSEYSAEGSYDNSSVDVHTCESDFQDAIPPEKKKTQMKPSEDAKKILYQPDYTINGIKKVDSTAAQSSRMVLQRIHCEIDTCNSASQAFQKFHNISFEFKNSVYHPAREPKSNQERFFFIIRRYRLDDRQRRRETWQPKQKQGSTPTRSDVKSGHWPLAGGESLTTFARLMWQNRRHDTSHEAPAKRRLPISTCLHQRPFENEKELAENQLLHVFDTRYIAVYSPPSPSNVVFLLQKSTQDVKRSTKFKTPALPVDIAIVSKEVEEHKRIRMFSKQKEDTSRIIIVTQRSRVSTEAICQKRIATGTKGYKNPDDAKRVKRTTQKVADNKPLRSLRRKDTSASPPSDDQQSEESNGNAVKEERVNNNISPISSHQRDSIKERMRIQSQQRIEAEKKAGKESDEDVTRSSTATQRRMMKHNLQTAAEEPINRIFKTTSAANNTKENSECSQDRQKESSNVFNQDVAVVISGGTQKQEAHRHIVTQRQNVVSPAKSCRTLAGEISAHLQSKVSQRPGPVKVCQRPGWCTIGSMSNDQE</sequence>
<feature type="compositionally biased region" description="Polar residues" evidence="1">
    <location>
        <begin position="504"/>
        <end position="520"/>
    </location>
</feature>
<evidence type="ECO:0000313" key="3">
    <source>
        <dbReference type="Proteomes" id="UP000008068"/>
    </source>
</evidence>
<protein>
    <submittedName>
        <fullName evidence="2">Uncharacterized protein</fullName>
    </submittedName>
</protein>
<dbReference type="HOGENOM" id="CLU_394426_0_0_1"/>
<organism evidence="3">
    <name type="scientific">Caenorhabditis brenneri</name>
    <name type="common">Nematode worm</name>
    <dbReference type="NCBI Taxonomy" id="135651"/>
    <lineage>
        <taxon>Eukaryota</taxon>
        <taxon>Metazoa</taxon>
        <taxon>Ecdysozoa</taxon>
        <taxon>Nematoda</taxon>
        <taxon>Chromadorea</taxon>
        <taxon>Rhabditida</taxon>
        <taxon>Rhabditina</taxon>
        <taxon>Rhabditomorpha</taxon>
        <taxon>Rhabditoidea</taxon>
        <taxon>Rhabditidae</taxon>
        <taxon>Peloderinae</taxon>
        <taxon>Caenorhabditis</taxon>
    </lineage>
</organism>